<comment type="caution">
    <text evidence="2">The sequence shown here is derived from an EMBL/GenBank/DDBJ whole genome shotgun (WGS) entry which is preliminary data.</text>
</comment>
<dbReference type="Proteomes" id="UP001595912">
    <property type="component" value="Unassembled WGS sequence"/>
</dbReference>
<gene>
    <name evidence="2" type="ORF">ACFPIJ_28750</name>
</gene>
<keyword evidence="3" id="KW-1185">Reference proteome</keyword>
<dbReference type="EMBL" id="JBHSIU010000039">
    <property type="protein sequence ID" value="MFC5001815.1"/>
    <property type="molecule type" value="Genomic_DNA"/>
</dbReference>
<proteinExistence type="predicted"/>
<dbReference type="RefSeq" id="WP_380119304.1">
    <property type="nucleotide sequence ID" value="NZ_JBHSIU010000039.1"/>
</dbReference>
<organism evidence="2 3">
    <name type="scientific">Dactylosporangium cerinum</name>
    <dbReference type="NCBI Taxonomy" id="1434730"/>
    <lineage>
        <taxon>Bacteria</taxon>
        <taxon>Bacillati</taxon>
        <taxon>Actinomycetota</taxon>
        <taxon>Actinomycetes</taxon>
        <taxon>Micromonosporales</taxon>
        <taxon>Micromonosporaceae</taxon>
        <taxon>Dactylosporangium</taxon>
    </lineage>
</organism>
<feature type="compositionally biased region" description="Low complexity" evidence="1">
    <location>
        <begin position="79"/>
        <end position="88"/>
    </location>
</feature>
<protein>
    <submittedName>
        <fullName evidence="2">Uncharacterized protein</fullName>
    </submittedName>
</protein>
<evidence type="ECO:0000256" key="1">
    <source>
        <dbReference type="SAM" id="MobiDB-lite"/>
    </source>
</evidence>
<reference evidence="3" key="1">
    <citation type="journal article" date="2019" name="Int. J. Syst. Evol. Microbiol.">
        <title>The Global Catalogue of Microorganisms (GCM) 10K type strain sequencing project: providing services to taxonomists for standard genome sequencing and annotation.</title>
        <authorList>
            <consortium name="The Broad Institute Genomics Platform"/>
            <consortium name="The Broad Institute Genome Sequencing Center for Infectious Disease"/>
            <person name="Wu L."/>
            <person name="Ma J."/>
        </authorList>
    </citation>
    <scope>NUCLEOTIDE SEQUENCE [LARGE SCALE GENOMIC DNA]</scope>
    <source>
        <strain evidence="3">CGMCC 4.7152</strain>
    </source>
</reference>
<feature type="compositionally biased region" description="Basic and acidic residues" evidence="1">
    <location>
        <begin position="14"/>
        <end position="24"/>
    </location>
</feature>
<evidence type="ECO:0000313" key="3">
    <source>
        <dbReference type="Proteomes" id="UP001595912"/>
    </source>
</evidence>
<feature type="compositionally biased region" description="Basic and acidic residues" evidence="1">
    <location>
        <begin position="37"/>
        <end position="76"/>
    </location>
</feature>
<sequence length="88" mass="9185">MDSAQDRVGGGGVRDADADAEQHQPECQPEVAGKTLGEGEHAEPGGGEQQRRTQRGPDAEARDDADGNDRHRDRGEGAGQLAQPGLQG</sequence>
<evidence type="ECO:0000313" key="2">
    <source>
        <dbReference type="EMBL" id="MFC5001815.1"/>
    </source>
</evidence>
<accession>A0ABV9VZH8</accession>
<name>A0ABV9VZH8_9ACTN</name>
<feature type="region of interest" description="Disordered" evidence="1">
    <location>
        <begin position="1"/>
        <end position="88"/>
    </location>
</feature>